<keyword evidence="6" id="KW-1185">Reference proteome</keyword>
<evidence type="ECO:0000256" key="1">
    <source>
        <dbReference type="ARBA" id="ARBA00022448"/>
    </source>
</evidence>
<dbReference type="SMART" id="SM00382">
    <property type="entry name" value="AAA"/>
    <property type="match status" value="1"/>
</dbReference>
<keyword evidence="3 5" id="KW-0067">ATP-binding</keyword>
<reference evidence="5 6" key="1">
    <citation type="submission" date="2016-12" db="EMBL/GenBank/DDBJ databases">
        <authorList>
            <person name="Song W.-J."/>
            <person name="Kurnit D.M."/>
        </authorList>
    </citation>
    <scope>NUCLEOTIDE SEQUENCE [LARGE SCALE GENOMIC DNA]</scope>
    <source>
        <strain evidence="5 6">IMCC3135</strain>
    </source>
</reference>
<feature type="domain" description="ABC transporter" evidence="4">
    <location>
        <begin position="11"/>
        <end position="258"/>
    </location>
</feature>
<evidence type="ECO:0000256" key="2">
    <source>
        <dbReference type="ARBA" id="ARBA00022741"/>
    </source>
</evidence>
<dbReference type="RefSeq" id="WP_088916224.1">
    <property type="nucleotide sequence ID" value="NZ_CP018632.1"/>
</dbReference>
<dbReference type="PANTHER" id="PTHR45772:SF9">
    <property type="entry name" value="CONSERVED COMPONENT OF ABC TRANSPORTER FOR NATURAL AMINO ACIDS"/>
    <property type="match status" value="1"/>
</dbReference>
<dbReference type="AlphaFoldDB" id="A0A2Z2NHT4"/>
<protein>
    <submittedName>
        <fullName evidence="5">Lipopolysaccharide export system ATP-binding protein LptB</fullName>
        <ecNumber evidence="5">3.6.3.-</ecNumber>
    </submittedName>
</protein>
<accession>A0A2Z2NHT4</accession>
<sequence>MKPSASSDVLLDVRNLSKHYGDLTAVDDVSLTIERGSITGLIGPNGAGKSTLFETIVGEARCDQGSILFNSKPLQTLTADQVYREGLARTFQIPQPFPEMSVLDNLMLAAPGQLGETFWAPIFRPGAIRKQESEHLQRAHEILEFTTLSKVAMLAARNLSGGQQKLLELARVLMGKPELIMLDEPAAGVNPALTHILMERIHALNDQGMSFLIIEHNMDLIMRHCQPIIAMASGRVIFTGTADEAMNCEELLESYLGDMDMVPA</sequence>
<dbReference type="Pfam" id="PF00005">
    <property type="entry name" value="ABC_tran"/>
    <property type="match status" value="1"/>
</dbReference>
<keyword evidence="1" id="KW-0813">Transport</keyword>
<dbReference type="SUPFAM" id="SSF52540">
    <property type="entry name" value="P-loop containing nucleoside triphosphate hydrolases"/>
    <property type="match status" value="1"/>
</dbReference>
<dbReference type="InterPro" id="IPR003593">
    <property type="entry name" value="AAA+_ATPase"/>
</dbReference>
<gene>
    <name evidence="5" type="primary">lptB_2</name>
    <name evidence="5" type="ORF">IMCC3135_02980</name>
</gene>
<dbReference type="GO" id="GO:0016887">
    <property type="term" value="F:ATP hydrolysis activity"/>
    <property type="evidence" value="ECO:0007669"/>
    <property type="project" value="InterPro"/>
</dbReference>
<evidence type="ECO:0000256" key="3">
    <source>
        <dbReference type="ARBA" id="ARBA00022840"/>
    </source>
</evidence>
<evidence type="ECO:0000313" key="5">
    <source>
        <dbReference type="EMBL" id="ASJ70709.1"/>
    </source>
</evidence>
<dbReference type="InterPro" id="IPR003439">
    <property type="entry name" value="ABC_transporter-like_ATP-bd"/>
</dbReference>
<evidence type="ECO:0000313" key="6">
    <source>
        <dbReference type="Proteomes" id="UP000250079"/>
    </source>
</evidence>
<dbReference type="InterPro" id="IPR027417">
    <property type="entry name" value="P-loop_NTPase"/>
</dbReference>
<dbReference type="PANTHER" id="PTHR45772">
    <property type="entry name" value="CONSERVED COMPONENT OF ABC TRANSPORTER FOR NATURAL AMINO ACIDS-RELATED"/>
    <property type="match status" value="1"/>
</dbReference>
<dbReference type="GO" id="GO:0005886">
    <property type="term" value="C:plasma membrane"/>
    <property type="evidence" value="ECO:0007669"/>
    <property type="project" value="TreeGrafter"/>
</dbReference>
<proteinExistence type="predicted"/>
<dbReference type="EMBL" id="CP018632">
    <property type="protein sequence ID" value="ASJ70709.1"/>
    <property type="molecule type" value="Genomic_DNA"/>
</dbReference>
<dbReference type="InterPro" id="IPR017871">
    <property type="entry name" value="ABC_transporter-like_CS"/>
</dbReference>
<keyword evidence="2" id="KW-0547">Nucleotide-binding</keyword>
<dbReference type="InterPro" id="IPR051120">
    <property type="entry name" value="ABC_AA/LPS_Transport"/>
</dbReference>
<dbReference type="PROSITE" id="PS50893">
    <property type="entry name" value="ABC_TRANSPORTER_2"/>
    <property type="match status" value="1"/>
</dbReference>
<dbReference type="PROSITE" id="PS00211">
    <property type="entry name" value="ABC_TRANSPORTER_1"/>
    <property type="match status" value="1"/>
</dbReference>
<dbReference type="EC" id="3.6.3.-" evidence="5"/>
<dbReference type="Gene3D" id="3.40.50.300">
    <property type="entry name" value="P-loop containing nucleotide triphosphate hydrolases"/>
    <property type="match status" value="1"/>
</dbReference>
<name>A0A2Z2NHT4_9GAMM</name>
<evidence type="ECO:0000259" key="4">
    <source>
        <dbReference type="PROSITE" id="PS50893"/>
    </source>
</evidence>
<dbReference type="OrthoDB" id="9805514at2"/>
<dbReference type="Proteomes" id="UP000250079">
    <property type="component" value="Chromosome"/>
</dbReference>
<organism evidence="5 6">
    <name type="scientific">Granulosicoccus antarcticus IMCC3135</name>
    <dbReference type="NCBI Taxonomy" id="1192854"/>
    <lineage>
        <taxon>Bacteria</taxon>
        <taxon>Pseudomonadati</taxon>
        <taxon>Pseudomonadota</taxon>
        <taxon>Gammaproteobacteria</taxon>
        <taxon>Chromatiales</taxon>
        <taxon>Granulosicoccaceae</taxon>
        <taxon>Granulosicoccus</taxon>
    </lineage>
</organism>
<dbReference type="CDD" id="cd03219">
    <property type="entry name" value="ABC_Mj1267_LivG_branched"/>
    <property type="match status" value="1"/>
</dbReference>
<dbReference type="GO" id="GO:0005524">
    <property type="term" value="F:ATP binding"/>
    <property type="evidence" value="ECO:0007669"/>
    <property type="project" value="UniProtKB-KW"/>
</dbReference>
<dbReference type="KEGG" id="gai:IMCC3135_02980"/>
<keyword evidence="5" id="KW-0378">Hydrolase</keyword>